<dbReference type="CDD" id="cd05285">
    <property type="entry name" value="sorbitol_DH"/>
    <property type="match status" value="1"/>
</dbReference>
<dbReference type="EC" id="1.1.1.12" evidence="13"/>
<dbReference type="Pfam" id="PF00107">
    <property type="entry name" value="ADH_zinc_N"/>
    <property type="match status" value="1"/>
</dbReference>
<dbReference type="InterPro" id="IPR036291">
    <property type="entry name" value="NAD(P)-bd_dom_sf"/>
</dbReference>
<keyword evidence="19" id="KW-1185">Reference proteome</keyword>
<dbReference type="InterPro" id="IPR013154">
    <property type="entry name" value="ADH-like_N"/>
</dbReference>
<evidence type="ECO:0000256" key="6">
    <source>
        <dbReference type="ARBA" id="ARBA00023002"/>
    </source>
</evidence>
<dbReference type="PROSITE" id="PS00059">
    <property type="entry name" value="ADH_ZINC"/>
    <property type="match status" value="1"/>
</dbReference>
<evidence type="ECO:0000256" key="15">
    <source>
        <dbReference type="ARBA" id="ARBA00049317"/>
    </source>
</evidence>
<protein>
    <recommendedName>
        <fullName evidence="14">L-arabinitol 4-dehydrogenase</fullName>
        <ecNumber evidence="13">1.1.1.12</ecNumber>
        <ecNumber evidence="10">1.1.1.9</ecNumber>
    </recommendedName>
    <alternativeName>
        <fullName evidence="11">Xylitol dehydrogenase A</fullName>
    </alternativeName>
</protein>
<dbReference type="AlphaFoldDB" id="A0A9P9G8Q8"/>
<evidence type="ECO:0000256" key="14">
    <source>
        <dbReference type="ARBA" id="ARBA00039783"/>
    </source>
</evidence>
<evidence type="ECO:0000256" key="12">
    <source>
        <dbReference type="ARBA" id="ARBA00037881"/>
    </source>
</evidence>
<keyword evidence="4 16" id="KW-0862">Zinc</keyword>
<evidence type="ECO:0000256" key="2">
    <source>
        <dbReference type="ARBA" id="ARBA00008072"/>
    </source>
</evidence>
<dbReference type="Gene3D" id="3.40.50.720">
    <property type="entry name" value="NAD(P)-binding Rossmann-like Domain"/>
    <property type="match status" value="1"/>
</dbReference>
<keyword evidence="7" id="KW-0520">NAD</keyword>
<organism evidence="18 19">
    <name type="scientific">Fusarium solani</name>
    <name type="common">Filamentous fungus</name>
    <dbReference type="NCBI Taxonomy" id="169388"/>
    <lineage>
        <taxon>Eukaryota</taxon>
        <taxon>Fungi</taxon>
        <taxon>Dikarya</taxon>
        <taxon>Ascomycota</taxon>
        <taxon>Pezizomycotina</taxon>
        <taxon>Sordariomycetes</taxon>
        <taxon>Hypocreomycetidae</taxon>
        <taxon>Hypocreales</taxon>
        <taxon>Nectriaceae</taxon>
        <taxon>Fusarium</taxon>
        <taxon>Fusarium solani species complex</taxon>
    </lineage>
</organism>
<dbReference type="GO" id="GO:0008270">
    <property type="term" value="F:zinc ion binding"/>
    <property type="evidence" value="ECO:0007669"/>
    <property type="project" value="InterPro"/>
</dbReference>
<dbReference type="GO" id="GO:0019568">
    <property type="term" value="P:arabinose catabolic process"/>
    <property type="evidence" value="ECO:0007669"/>
    <property type="project" value="UniProtKB-KW"/>
</dbReference>
<evidence type="ECO:0000256" key="10">
    <source>
        <dbReference type="ARBA" id="ARBA00026119"/>
    </source>
</evidence>
<evidence type="ECO:0000256" key="16">
    <source>
        <dbReference type="RuleBase" id="RU361277"/>
    </source>
</evidence>
<evidence type="ECO:0000256" key="4">
    <source>
        <dbReference type="ARBA" id="ARBA00022833"/>
    </source>
</evidence>
<evidence type="ECO:0000256" key="8">
    <source>
        <dbReference type="ARBA" id="ARBA00024843"/>
    </source>
</evidence>
<dbReference type="Pfam" id="PF08240">
    <property type="entry name" value="ADH_N"/>
    <property type="match status" value="1"/>
</dbReference>
<evidence type="ECO:0000259" key="17">
    <source>
        <dbReference type="SMART" id="SM00829"/>
    </source>
</evidence>
<dbReference type="PANTHER" id="PTHR43161:SF9">
    <property type="entry name" value="SORBITOL DEHYDROGENASE"/>
    <property type="match status" value="1"/>
</dbReference>
<evidence type="ECO:0000256" key="3">
    <source>
        <dbReference type="ARBA" id="ARBA00022723"/>
    </source>
</evidence>
<dbReference type="SUPFAM" id="SSF50129">
    <property type="entry name" value="GroES-like"/>
    <property type="match status" value="1"/>
</dbReference>
<keyword evidence="5" id="KW-0054">Arabinose catabolism</keyword>
<comment type="cofactor">
    <cofactor evidence="1 16">
        <name>Zn(2+)</name>
        <dbReference type="ChEBI" id="CHEBI:29105"/>
    </cofactor>
</comment>
<dbReference type="GO" id="GO:0003939">
    <property type="term" value="F:L-iditol 2-dehydrogenase (NAD+) activity"/>
    <property type="evidence" value="ECO:0007669"/>
    <property type="project" value="TreeGrafter"/>
</dbReference>
<gene>
    <name evidence="18" type="ORF">B0J15DRAFT_155423</name>
</gene>
<evidence type="ECO:0000313" key="18">
    <source>
        <dbReference type="EMBL" id="KAH7234080.1"/>
    </source>
</evidence>
<reference evidence="18" key="1">
    <citation type="journal article" date="2021" name="Nat. Commun.">
        <title>Genetic determinants of endophytism in the Arabidopsis root mycobiome.</title>
        <authorList>
            <person name="Mesny F."/>
            <person name="Miyauchi S."/>
            <person name="Thiergart T."/>
            <person name="Pickel B."/>
            <person name="Atanasova L."/>
            <person name="Karlsson M."/>
            <person name="Huettel B."/>
            <person name="Barry K.W."/>
            <person name="Haridas S."/>
            <person name="Chen C."/>
            <person name="Bauer D."/>
            <person name="Andreopoulos W."/>
            <person name="Pangilinan J."/>
            <person name="LaButti K."/>
            <person name="Riley R."/>
            <person name="Lipzen A."/>
            <person name="Clum A."/>
            <person name="Drula E."/>
            <person name="Henrissat B."/>
            <person name="Kohler A."/>
            <person name="Grigoriev I.V."/>
            <person name="Martin F.M."/>
            <person name="Hacquard S."/>
        </authorList>
    </citation>
    <scope>NUCLEOTIDE SEQUENCE</scope>
    <source>
        <strain evidence="18">FSSC 5 MPI-SDFR-AT-0091</strain>
    </source>
</reference>
<dbReference type="InterPro" id="IPR002328">
    <property type="entry name" value="ADH_Zn_CS"/>
</dbReference>
<evidence type="ECO:0000256" key="5">
    <source>
        <dbReference type="ARBA" id="ARBA00022935"/>
    </source>
</evidence>
<dbReference type="PANTHER" id="PTHR43161">
    <property type="entry name" value="SORBITOL DEHYDROGENASE"/>
    <property type="match status" value="1"/>
</dbReference>
<dbReference type="Gene3D" id="3.90.180.10">
    <property type="entry name" value="Medium-chain alcohol dehydrogenases, catalytic domain"/>
    <property type="match status" value="1"/>
</dbReference>
<evidence type="ECO:0000313" key="19">
    <source>
        <dbReference type="Proteomes" id="UP000736672"/>
    </source>
</evidence>
<evidence type="ECO:0000256" key="11">
    <source>
        <dbReference type="ARBA" id="ARBA00030139"/>
    </source>
</evidence>
<dbReference type="InterPro" id="IPR013149">
    <property type="entry name" value="ADH-like_C"/>
</dbReference>
<dbReference type="SMART" id="SM00829">
    <property type="entry name" value="PKS_ER"/>
    <property type="match status" value="1"/>
</dbReference>
<keyword evidence="3 16" id="KW-0479">Metal-binding</keyword>
<dbReference type="EMBL" id="JAGTJS010000027">
    <property type="protein sequence ID" value="KAH7234080.1"/>
    <property type="molecule type" value="Genomic_DNA"/>
</dbReference>
<comment type="pathway">
    <text evidence="12">Carbohydrate degradation; L-arabinose degradation via L-arabinitol; D-xylulose 5-phosphate from L-arabinose (fungal route): step 2/5.</text>
</comment>
<dbReference type="GO" id="GO:0050019">
    <property type="term" value="F:L-arabinitol 4-dehydrogenase activity"/>
    <property type="evidence" value="ECO:0007669"/>
    <property type="project" value="UniProtKB-EC"/>
</dbReference>
<dbReference type="InterPro" id="IPR020843">
    <property type="entry name" value="ER"/>
</dbReference>
<keyword evidence="6" id="KW-0560">Oxidoreductase</keyword>
<name>A0A9P9G8Q8_FUSSL</name>
<dbReference type="InterPro" id="IPR045306">
    <property type="entry name" value="SDH-like"/>
</dbReference>
<comment type="function">
    <text evidence="8">Xylitol dehydrogenase which catalyzes the conversion of xylitol to D-xylulose. Xylose is a major component of hemicelluloses such as xylan. Most fungi utilize D-xylose via three enzymatic reactions, xylose reductase (XR), xylitol dehydrogenase (XDH), and xylulokinase, to form xylulose 5-phosphate, which enters pentose phosphate pathway.</text>
</comment>
<dbReference type="Proteomes" id="UP000736672">
    <property type="component" value="Unassembled WGS sequence"/>
</dbReference>
<dbReference type="GO" id="GO:0006062">
    <property type="term" value="P:sorbitol catabolic process"/>
    <property type="evidence" value="ECO:0007669"/>
    <property type="project" value="TreeGrafter"/>
</dbReference>
<comment type="pathway">
    <text evidence="9">Carbohydrate degradation; L-arabinose degradation via L-arabinitol; D-xylulose 5-phosphate from L-arabinose (fungal route): step 4/5.</text>
</comment>
<dbReference type="SUPFAM" id="SSF51735">
    <property type="entry name" value="NAD(P)-binding Rossmann-fold domains"/>
    <property type="match status" value="1"/>
</dbReference>
<evidence type="ECO:0000256" key="13">
    <source>
        <dbReference type="ARBA" id="ARBA00038954"/>
    </source>
</evidence>
<sequence>MASNLSFVLNKPGDVTFEERPKPTLEDPHDVIVAINYTGICGSDVHYWVHGSIGKFVVTDPMVLGHESAGTIVEVGEKVKTLKVGDRVALEPGYPCRRCANCLAGKYNLCPDMVFAATPPYHGTLTGYWRAPADFCFKLPENVSQQEGALIEPLAVGVHIVKQANVKPGDSVVVMGAGPVGLLCAAVARAYGASKIVSVDIVQSKLDFAKDFAATHTYASQRISPEENAKNILELADLPEGADVVIDASGAEPSIQASIHVLKVGGSYVQGGMGKSDITFPIMAMCIKEATVSGSFRYGPGDYPLAIELVATGKVDVKKLVTGIVDFQQAEEAFKKVKEGEAIKVLIKGPNEE</sequence>
<proteinExistence type="inferred from homology"/>
<accession>A0A9P9G8Q8</accession>
<feature type="domain" description="Enoyl reductase (ER)" evidence="17">
    <location>
        <begin position="13"/>
        <end position="347"/>
    </location>
</feature>
<dbReference type="FunFam" id="3.40.50.720:FF:000068">
    <property type="entry name" value="Sorbitol dehydrogenase"/>
    <property type="match status" value="1"/>
</dbReference>
<evidence type="ECO:0000256" key="1">
    <source>
        <dbReference type="ARBA" id="ARBA00001947"/>
    </source>
</evidence>
<evidence type="ECO:0000256" key="7">
    <source>
        <dbReference type="ARBA" id="ARBA00023027"/>
    </source>
</evidence>
<keyword evidence="5" id="KW-0119">Carbohydrate metabolism</keyword>
<dbReference type="OrthoDB" id="3941538at2759"/>
<comment type="similarity">
    <text evidence="2 16">Belongs to the zinc-containing alcohol dehydrogenase family.</text>
</comment>
<evidence type="ECO:0000256" key="9">
    <source>
        <dbReference type="ARBA" id="ARBA00025713"/>
    </source>
</evidence>
<dbReference type="EC" id="1.1.1.9" evidence="10"/>
<comment type="caution">
    <text evidence="18">The sequence shown here is derived from an EMBL/GenBank/DDBJ whole genome shotgun (WGS) entry which is preliminary data.</text>
</comment>
<comment type="catalytic activity">
    <reaction evidence="15">
        <text>L-arabinitol + NAD(+) = L-xylulose + NADH + H(+)</text>
        <dbReference type="Rhea" id="RHEA:16381"/>
        <dbReference type="ChEBI" id="CHEBI:15378"/>
        <dbReference type="ChEBI" id="CHEBI:17399"/>
        <dbReference type="ChEBI" id="CHEBI:18403"/>
        <dbReference type="ChEBI" id="CHEBI:57540"/>
        <dbReference type="ChEBI" id="CHEBI:57945"/>
        <dbReference type="EC" id="1.1.1.12"/>
    </reaction>
</comment>
<dbReference type="GO" id="GO:0046526">
    <property type="term" value="F:D-xylulose reductase activity"/>
    <property type="evidence" value="ECO:0007669"/>
    <property type="project" value="UniProtKB-EC"/>
</dbReference>
<dbReference type="InterPro" id="IPR011032">
    <property type="entry name" value="GroES-like_sf"/>
</dbReference>